<dbReference type="Proteomes" id="UP000075398">
    <property type="component" value="Unassembled WGS sequence"/>
</dbReference>
<organism evidence="2 3">
    <name type="scientific">Candidatus Methanofastidiosum methylothiophilum</name>
    <dbReference type="NCBI Taxonomy" id="1705564"/>
    <lineage>
        <taxon>Archaea</taxon>
        <taxon>Methanobacteriati</taxon>
        <taxon>Methanobacteriota</taxon>
        <taxon>Stenosarchaea group</taxon>
        <taxon>Candidatus Methanofastidiosia</taxon>
        <taxon>Candidatus Methanofastidiosales</taxon>
        <taxon>Candidatus Methanofastidiosaceae</taxon>
        <taxon>Candidatus Methanofastidiosum</taxon>
    </lineage>
</organism>
<evidence type="ECO:0000256" key="1">
    <source>
        <dbReference type="SAM" id="Phobius"/>
    </source>
</evidence>
<keyword evidence="1" id="KW-1133">Transmembrane helix</keyword>
<dbReference type="PANTHER" id="PTHR35337">
    <property type="entry name" value="SLR1478 PROTEIN"/>
    <property type="match status" value="1"/>
</dbReference>
<feature type="transmembrane region" description="Helical" evidence="1">
    <location>
        <begin position="26"/>
        <end position="45"/>
    </location>
</feature>
<proteinExistence type="predicted"/>
<accession>A0A150J522</accession>
<feature type="transmembrane region" description="Helical" evidence="1">
    <location>
        <begin position="130"/>
        <end position="151"/>
    </location>
</feature>
<dbReference type="PATRIC" id="fig|1705409.3.peg.940"/>
<keyword evidence="1" id="KW-0472">Membrane</keyword>
<evidence type="ECO:0008006" key="4">
    <source>
        <dbReference type="Google" id="ProtNLM"/>
    </source>
</evidence>
<dbReference type="Pfam" id="PF01944">
    <property type="entry name" value="SpoIIM"/>
    <property type="match status" value="1"/>
</dbReference>
<dbReference type="PANTHER" id="PTHR35337:SF1">
    <property type="entry name" value="SLR1478 PROTEIN"/>
    <property type="match status" value="1"/>
</dbReference>
<feature type="transmembrane region" description="Helical" evidence="1">
    <location>
        <begin position="184"/>
        <end position="207"/>
    </location>
</feature>
<evidence type="ECO:0000313" key="2">
    <source>
        <dbReference type="EMBL" id="KYC52238.1"/>
    </source>
</evidence>
<gene>
    <name evidence="2" type="ORF">AMQ22_00915</name>
</gene>
<feature type="transmembrane region" description="Helical" evidence="1">
    <location>
        <begin position="91"/>
        <end position="110"/>
    </location>
</feature>
<evidence type="ECO:0000313" key="3">
    <source>
        <dbReference type="Proteomes" id="UP000075398"/>
    </source>
</evidence>
<comment type="caution">
    <text evidence="2">The sequence shown here is derived from an EMBL/GenBank/DDBJ whole genome shotgun (WGS) entry which is preliminary data.</text>
</comment>
<name>A0A150J522_9EURY</name>
<protein>
    <recommendedName>
        <fullName evidence="4">Stage II sporulation protein M</fullName>
    </recommendedName>
</protein>
<dbReference type="InterPro" id="IPR002798">
    <property type="entry name" value="SpoIIM-like"/>
</dbReference>
<dbReference type="EMBL" id="LNGC01000029">
    <property type="protein sequence ID" value="KYC52238.1"/>
    <property type="molecule type" value="Genomic_DNA"/>
</dbReference>
<dbReference type="AlphaFoldDB" id="A0A150J522"/>
<keyword evidence="1" id="KW-0812">Transmembrane</keyword>
<reference evidence="2 3" key="1">
    <citation type="journal article" date="2016" name="ISME J.">
        <title>Chasing the elusive Euryarchaeota class WSA2: genomes reveal a uniquely fastidious methyl-reducing methanogen.</title>
        <authorList>
            <person name="Nobu M.K."/>
            <person name="Narihiro T."/>
            <person name="Kuroda K."/>
            <person name="Mei R."/>
            <person name="Liu W.T."/>
        </authorList>
    </citation>
    <scope>NUCLEOTIDE SEQUENCE [LARGE SCALE GENOMIC DNA]</scope>
    <source>
        <strain evidence="2">U1lsi0528_Bin055</strain>
    </source>
</reference>
<sequence length="211" mass="23705">MESTKEKITSFYKNEVFSTIRDNKNLMLISLGLFLLGSISGFYIFKILLNNNPEVIDTFLKEFQDMFGPLKEMTSLELFYTIFFVNTRTSFLIMMLGVFLGLFPFMSLWGNGTVLGLIYGKFIAEGGNPIVFLMGILPHGVIEIPAILIAASQGFRIGKEIISPPFGKSRSESLRVNIRMGLKLFALIIPLLLVAAFIEVYISAYLFKANL</sequence>